<dbReference type="OrthoDB" id="9790194at2"/>
<feature type="signal peptide" evidence="5">
    <location>
        <begin position="1"/>
        <end position="23"/>
    </location>
</feature>
<dbReference type="PANTHER" id="PTHR12151:SF25">
    <property type="entry name" value="LINALOOL DEHYDRATASE_ISOMERASE DOMAIN-CONTAINING PROTEIN"/>
    <property type="match status" value="1"/>
</dbReference>
<evidence type="ECO:0000256" key="2">
    <source>
        <dbReference type="ARBA" id="ARBA00023008"/>
    </source>
</evidence>
<gene>
    <name evidence="7" type="ORF">EV686_102516</name>
</gene>
<comment type="similarity">
    <text evidence="1">Belongs to the SCO1/2 family.</text>
</comment>
<reference evidence="7 8" key="1">
    <citation type="submission" date="2019-03" db="EMBL/GenBank/DDBJ databases">
        <title>Genomic Encyclopedia of Type Strains, Phase IV (KMG-IV): sequencing the most valuable type-strain genomes for metagenomic binning, comparative biology and taxonomic classification.</title>
        <authorList>
            <person name="Goeker M."/>
        </authorList>
    </citation>
    <scope>NUCLEOTIDE SEQUENCE [LARGE SCALE GENOMIC DNA]</scope>
    <source>
        <strain evidence="7 8">DSM 100048</strain>
    </source>
</reference>
<dbReference type="PROSITE" id="PS51352">
    <property type="entry name" value="THIOREDOXIN_2"/>
    <property type="match status" value="1"/>
</dbReference>
<keyword evidence="4" id="KW-1015">Disulfide bond</keyword>
<evidence type="ECO:0000256" key="3">
    <source>
        <dbReference type="PIRSR" id="PIRSR603782-1"/>
    </source>
</evidence>
<evidence type="ECO:0000313" key="8">
    <source>
        <dbReference type="Proteomes" id="UP000294692"/>
    </source>
</evidence>
<protein>
    <submittedName>
        <fullName evidence="7">Protein SCO1/2</fullName>
    </submittedName>
</protein>
<feature type="binding site" evidence="3">
    <location>
        <position position="67"/>
    </location>
    <ligand>
        <name>Cu cation</name>
        <dbReference type="ChEBI" id="CHEBI:23378"/>
    </ligand>
</feature>
<evidence type="ECO:0000256" key="1">
    <source>
        <dbReference type="ARBA" id="ARBA00010996"/>
    </source>
</evidence>
<dbReference type="Gene3D" id="3.40.30.10">
    <property type="entry name" value="Glutaredoxin"/>
    <property type="match status" value="1"/>
</dbReference>
<dbReference type="CDD" id="cd02968">
    <property type="entry name" value="SCO"/>
    <property type="match status" value="1"/>
</dbReference>
<dbReference type="Pfam" id="PF02630">
    <property type="entry name" value="SCO1-SenC"/>
    <property type="match status" value="1"/>
</dbReference>
<accession>A0A4R3VD61</accession>
<evidence type="ECO:0000256" key="5">
    <source>
        <dbReference type="SAM" id="SignalP"/>
    </source>
</evidence>
<feature type="binding site" evidence="3">
    <location>
        <position position="71"/>
    </location>
    <ligand>
        <name>Cu cation</name>
        <dbReference type="ChEBI" id="CHEBI:23378"/>
    </ligand>
</feature>
<organism evidence="7 8">
    <name type="scientific">Paracandidimonas soli</name>
    <dbReference type="NCBI Taxonomy" id="1917182"/>
    <lineage>
        <taxon>Bacteria</taxon>
        <taxon>Pseudomonadati</taxon>
        <taxon>Pseudomonadota</taxon>
        <taxon>Betaproteobacteria</taxon>
        <taxon>Burkholderiales</taxon>
        <taxon>Alcaligenaceae</taxon>
        <taxon>Paracandidimonas</taxon>
    </lineage>
</organism>
<evidence type="ECO:0000256" key="4">
    <source>
        <dbReference type="PIRSR" id="PIRSR603782-2"/>
    </source>
</evidence>
<dbReference type="SUPFAM" id="SSF52833">
    <property type="entry name" value="Thioredoxin-like"/>
    <property type="match status" value="1"/>
</dbReference>
<keyword evidence="8" id="KW-1185">Reference proteome</keyword>
<dbReference type="InterPro" id="IPR036249">
    <property type="entry name" value="Thioredoxin-like_sf"/>
</dbReference>
<dbReference type="GO" id="GO:0046872">
    <property type="term" value="F:metal ion binding"/>
    <property type="evidence" value="ECO:0007669"/>
    <property type="project" value="UniProtKB-KW"/>
</dbReference>
<feature type="chain" id="PRO_5020705642" evidence="5">
    <location>
        <begin position="24"/>
        <end position="197"/>
    </location>
</feature>
<name>A0A4R3VD61_9BURK</name>
<keyword evidence="2 3" id="KW-0186">Copper</keyword>
<evidence type="ECO:0000313" key="7">
    <source>
        <dbReference type="EMBL" id="TCV01803.1"/>
    </source>
</evidence>
<keyword evidence="5" id="KW-0732">Signal</keyword>
<comment type="caution">
    <text evidence="7">The sequence shown here is derived from an EMBL/GenBank/DDBJ whole genome shotgun (WGS) entry which is preliminary data.</text>
</comment>
<dbReference type="PANTHER" id="PTHR12151">
    <property type="entry name" value="ELECTRON TRANSPORT PROTIN SCO1/SENC FAMILY MEMBER"/>
    <property type="match status" value="1"/>
</dbReference>
<feature type="binding site" evidence="3">
    <location>
        <position position="158"/>
    </location>
    <ligand>
        <name>Cu cation</name>
        <dbReference type="ChEBI" id="CHEBI:23378"/>
    </ligand>
</feature>
<dbReference type="InterPro" id="IPR013766">
    <property type="entry name" value="Thioredoxin_domain"/>
</dbReference>
<sequence length="197" mass="21408">MRSLLALLLTAMLQLGGLGAAQASAVYKVGGFLPDLRFTLSSAGNPAVTEADFKNKVVMLFFGYASCPDICPITMAQLAQVRQSLGDDADKVRIVFISVDPHRDTPDMLQAYVEAFGSDAVGLTGTERQIAAVAKRYRVSYQMARPSGPEGRNYEVTHSRGIYFFDSRGKARFLASDGESIDTLTETARQLITETAR</sequence>
<dbReference type="EMBL" id="SMBX01000002">
    <property type="protein sequence ID" value="TCV01803.1"/>
    <property type="molecule type" value="Genomic_DNA"/>
</dbReference>
<proteinExistence type="inferred from homology"/>
<dbReference type="InterPro" id="IPR003782">
    <property type="entry name" value="SCO1/SenC"/>
</dbReference>
<evidence type="ECO:0000259" key="6">
    <source>
        <dbReference type="PROSITE" id="PS51352"/>
    </source>
</evidence>
<keyword evidence="3" id="KW-0479">Metal-binding</keyword>
<feature type="disulfide bond" description="Redox-active" evidence="4">
    <location>
        <begin position="67"/>
        <end position="71"/>
    </location>
</feature>
<dbReference type="Proteomes" id="UP000294692">
    <property type="component" value="Unassembled WGS sequence"/>
</dbReference>
<dbReference type="AlphaFoldDB" id="A0A4R3VD61"/>
<feature type="domain" description="Thioredoxin" evidence="6">
    <location>
        <begin position="27"/>
        <end position="193"/>
    </location>
</feature>
<dbReference type="RefSeq" id="WP_132474618.1">
    <property type="nucleotide sequence ID" value="NZ_JBEBWM010000011.1"/>
</dbReference>